<evidence type="ECO:0000313" key="1">
    <source>
        <dbReference type="EMBL" id="PVU71255.1"/>
    </source>
</evidence>
<sequence>MECSIRDLVKYPISQLEGLLYEEIKNVEEKVTNTKKLWELLNEMNENVKEKDRYISNKKIPYSNRFVLQQT</sequence>
<evidence type="ECO:0000313" key="2">
    <source>
        <dbReference type="Proteomes" id="UP000245908"/>
    </source>
</evidence>
<accession>A0A2T9WTV0</accession>
<dbReference type="Proteomes" id="UP000245908">
    <property type="component" value="Unassembled WGS sequence"/>
</dbReference>
<reference evidence="1 2" key="1">
    <citation type="journal article" date="2015" name="Appl. Environ. Microbiol.">
        <title>Nanoarchaeota, Their Sulfolobales Host, and Nanoarchaeota Virus Distribution across Yellowstone National Park Hot Springs.</title>
        <authorList>
            <person name="Munson-McGee J.H."/>
            <person name="Field E.K."/>
            <person name="Bateson M."/>
            <person name="Rooney C."/>
            <person name="Stepanauskas R."/>
            <person name="Young M.J."/>
        </authorList>
    </citation>
    <scope>NUCLEOTIDE SEQUENCE [LARGE SCALE GENOMIC DNA]</scope>
    <source>
        <strain evidence="1">SCGC AB-777_O03</strain>
    </source>
</reference>
<dbReference type="EMBL" id="QEFH01000009">
    <property type="protein sequence ID" value="PVU71255.1"/>
    <property type="molecule type" value="Genomic_DNA"/>
</dbReference>
<proteinExistence type="predicted"/>
<gene>
    <name evidence="1" type="ORF">DDW05_01615</name>
</gene>
<protein>
    <submittedName>
        <fullName evidence="1">Uncharacterized protein</fullName>
    </submittedName>
</protein>
<comment type="caution">
    <text evidence="1">The sequence shown here is derived from an EMBL/GenBank/DDBJ whole genome shotgun (WGS) entry which is preliminary data.</text>
</comment>
<organism evidence="1 2">
    <name type="scientific">Nanobsidianus stetteri</name>
    <dbReference type="NCBI Taxonomy" id="1294122"/>
    <lineage>
        <taxon>Archaea</taxon>
        <taxon>Nanobdellota</taxon>
        <taxon>Candidatus Nanoarchaeia</taxon>
        <taxon>Nanoarchaeales</taxon>
        <taxon>Nanopusillaceae</taxon>
        <taxon>Candidatus Nanobsidianus</taxon>
    </lineage>
</organism>
<name>A0A2T9WTV0_NANST</name>
<dbReference type="AlphaFoldDB" id="A0A2T9WTV0"/>